<keyword evidence="3" id="KW-1185">Reference proteome</keyword>
<feature type="compositionally biased region" description="Polar residues" evidence="1">
    <location>
        <begin position="33"/>
        <end position="43"/>
    </location>
</feature>
<feature type="region of interest" description="Disordered" evidence="1">
    <location>
        <begin position="1"/>
        <end position="43"/>
    </location>
</feature>
<evidence type="ECO:0000256" key="1">
    <source>
        <dbReference type="SAM" id="MobiDB-lite"/>
    </source>
</evidence>
<protein>
    <submittedName>
        <fullName evidence="2">Uncharacterized protein</fullName>
    </submittedName>
</protein>
<proteinExistence type="predicted"/>
<gene>
    <name evidence="2" type="ORF">RCC_08376</name>
</gene>
<dbReference type="GeneID" id="35603474"/>
<dbReference type="Proteomes" id="UP000225277">
    <property type="component" value="Unassembled WGS sequence"/>
</dbReference>
<dbReference type="AlphaFoldDB" id="A0A2D3VF28"/>
<organism evidence="2 3">
    <name type="scientific">Ramularia collo-cygni</name>
    <dbReference type="NCBI Taxonomy" id="112498"/>
    <lineage>
        <taxon>Eukaryota</taxon>
        <taxon>Fungi</taxon>
        <taxon>Dikarya</taxon>
        <taxon>Ascomycota</taxon>
        <taxon>Pezizomycotina</taxon>
        <taxon>Dothideomycetes</taxon>
        <taxon>Dothideomycetidae</taxon>
        <taxon>Mycosphaerellales</taxon>
        <taxon>Mycosphaerellaceae</taxon>
        <taxon>Ramularia</taxon>
    </lineage>
</organism>
<evidence type="ECO:0000313" key="3">
    <source>
        <dbReference type="Proteomes" id="UP000225277"/>
    </source>
</evidence>
<sequence>MSAMHGAASADAVSSYDNDTVMEDDDVGPGNKSPATPSADSQIDAQDNAYSASELGSNIDYEAVLEGELSKAEMAALVVQHEEALDDSITTRTSFIGHSLDKLDRILSQATGTIKASQNPARRMCDIRDHPAAQDPNRSWRSLPLRRVREDMTQDDWARFTEDFSNAAVVDVGMMTCTVRGPLELIVDDIKRRNLPPDPFAHDEQDIREALSGLSEEELFDEDAKISNLLCRSINGLKILVDALNDLHQRVARTRCEVHVALDVCRRTDPLYNQRPLNEQLGISKSLLMRAVSDTEPIQTNKRQNEALWSQCAFVPQSTRLTLLAQSLDSITLVRNSAFALSSHARGYVEKDQRDFRRREDEALDRARQQHPRYEFLERRVSLPVDDEDW</sequence>
<accession>A0A2D3VF28</accession>
<reference evidence="2 3" key="1">
    <citation type="submission" date="2016-03" db="EMBL/GenBank/DDBJ databases">
        <authorList>
            <person name="Ploux O."/>
        </authorList>
    </citation>
    <scope>NUCLEOTIDE SEQUENCE [LARGE SCALE GENOMIC DNA]</scope>
    <source>
        <strain evidence="2 3">URUG2</strain>
    </source>
</reference>
<dbReference type="EMBL" id="FJUY01000014">
    <property type="protein sequence ID" value="CZT22671.1"/>
    <property type="molecule type" value="Genomic_DNA"/>
</dbReference>
<evidence type="ECO:0000313" key="2">
    <source>
        <dbReference type="EMBL" id="CZT22671.1"/>
    </source>
</evidence>
<dbReference type="RefSeq" id="XP_023629395.1">
    <property type="nucleotide sequence ID" value="XM_023773627.1"/>
</dbReference>
<name>A0A2D3VF28_9PEZI</name>